<feature type="region of interest" description="Disordered" evidence="1">
    <location>
        <begin position="258"/>
        <end position="319"/>
    </location>
</feature>
<sequence length="781" mass="84376">MSSRPYNTIAQRVVARGRKVGSGNKRTKDDSPPNPSITTRGSRSDGVLPKSNITTRSSKNAGVGTPGKVSTKSTSPAAILINLNNATRKRTSPMKTRSASANLKLNSIASDKNLATGTPIETNSPQSHPAKRQRQDKSLPMFFIVLDEMPGGTERESSVVNSKLSQYKSGVTDSSVHTSPKEMESLSDTIMEEATGVTTKSNEVTTNCLTNVESNDPVDTKIDTSGDIIMLDSSEEKTGDSVIGSKCDRVDVVANGSNDMVADGTHDKSPNNSEVESKSNSVIVPKDELIENVTMRETADKPPGSSEEALKNHSPNDELMKKSESDMLVEKLKNTNIRELSVVTADDFTDSNVQHSSNKSTDDPEVAKDSPADTATDSPDGITIKDTCDNQVDNSEITPMDNSAEAIEPTEEPLNTSKNESDIKDSLGVNDLRDELSKDLGSETVGRSIDATDSEGVLKSDTKDMKIGGESATCGSTDAMRDNLEDDCSSSKPNVEVFSGRHQDESENWKENINSELSNSKPIHQDKLADQSKTREEKGVSNNLVKVNNSSTNLVKPDAERETDEDSKSIKDNAHQVSPEEGGLKDEGSESTQTTQATQDTQPSQGNSNDIPTGVTFIDLTSDDDKDDIITVISWSSMDANVDEDDPPSLDDLAVFDDISAEADELEEDDIDDGDVRKSEDFEEKGFKIDNLIKGMSAGKVLVRRLGLTVYTEEASKGEFRDRQVDLGTYDVCGATTFKNKSIVIPVIPVGKTGVHFSFFDIMKAVEQIPNFTIVALGSCH</sequence>
<reference evidence="2" key="1">
    <citation type="submission" date="2021-06" db="EMBL/GenBank/DDBJ databases">
        <authorList>
            <person name="Kallberg Y."/>
            <person name="Tangrot J."/>
            <person name="Rosling A."/>
        </authorList>
    </citation>
    <scope>NUCLEOTIDE SEQUENCE</scope>
    <source>
        <strain evidence="2">CL551</strain>
    </source>
</reference>
<accession>A0A9N9AZZ8</accession>
<evidence type="ECO:0000313" key="3">
    <source>
        <dbReference type="Proteomes" id="UP000789342"/>
    </source>
</evidence>
<feature type="compositionally biased region" description="Low complexity" evidence="1">
    <location>
        <begin position="540"/>
        <end position="556"/>
    </location>
</feature>
<feature type="compositionally biased region" description="Polar residues" evidence="1">
    <location>
        <begin position="511"/>
        <end position="522"/>
    </location>
</feature>
<name>A0A9N9AZZ8_9GLOM</name>
<dbReference type="AlphaFoldDB" id="A0A9N9AZZ8"/>
<protein>
    <submittedName>
        <fullName evidence="2">5540_t:CDS:1</fullName>
    </submittedName>
</protein>
<feature type="compositionally biased region" description="Polar residues" evidence="1">
    <location>
        <begin position="350"/>
        <end position="359"/>
    </location>
</feature>
<feature type="compositionally biased region" description="Basic and acidic residues" evidence="1">
    <location>
        <begin position="499"/>
        <end position="510"/>
    </location>
</feature>
<feature type="region of interest" description="Disordered" evidence="1">
    <location>
        <begin position="1"/>
        <end position="76"/>
    </location>
</feature>
<feature type="region of interest" description="Disordered" evidence="1">
    <location>
        <begin position="348"/>
        <end position="619"/>
    </location>
</feature>
<organism evidence="2 3">
    <name type="scientific">Acaulospora morrowiae</name>
    <dbReference type="NCBI Taxonomy" id="94023"/>
    <lineage>
        <taxon>Eukaryota</taxon>
        <taxon>Fungi</taxon>
        <taxon>Fungi incertae sedis</taxon>
        <taxon>Mucoromycota</taxon>
        <taxon>Glomeromycotina</taxon>
        <taxon>Glomeromycetes</taxon>
        <taxon>Diversisporales</taxon>
        <taxon>Acaulosporaceae</taxon>
        <taxon>Acaulospora</taxon>
    </lineage>
</organism>
<comment type="caution">
    <text evidence="2">The sequence shown here is derived from an EMBL/GenBank/DDBJ whole genome shotgun (WGS) entry which is preliminary data.</text>
</comment>
<feature type="compositionally biased region" description="Low complexity" evidence="1">
    <location>
        <begin position="592"/>
        <end position="605"/>
    </location>
</feature>
<dbReference type="EMBL" id="CAJVPV010003300">
    <property type="protein sequence ID" value="CAG8548301.1"/>
    <property type="molecule type" value="Genomic_DNA"/>
</dbReference>
<feature type="compositionally biased region" description="Polar residues" evidence="1">
    <location>
        <begin position="1"/>
        <end position="10"/>
    </location>
</feature>
<feature type="compositionally biased region" description="Polar residues" evidence="1">
    <location>
        <begin position="112"/>
        <end position="127"/>
    </location>
</feature>
<gene>
    <name evidence="2" type="ORF">AMORRO_LOCUS5450</name>
</gene>
<feature type="compositionally biased region" description="Basic and acidic residues" evidence="1">
    <location>
        <begin position="456"/>
        <end position="467"/>
    </location>
</feature>
<feature type="compositionally biased region" description="Polar residues" evidence="1">
    <location>
        <begin position="51"/>
        <end position="60"/>
    </location>
</feature>
<evidence type="ECO:0000256" key="1">
    <source>
        <dbReference type="SAM" id="MobiDB-lite"/>
    </source>
</evidence>
<feature type="region of interest" description="Disordered" evidence="1">
    <location>
        <begin position="112"/>
        <end position="138"/>
    </location>
</feature>
<dbReference type="Proteomes" id="UP000789342">
    <property type="component" value="Unassembled WGS sequence"/>
</dbReference>
<feature type="non-terminal residue" evidence="2">
    <location>
        <position position="781"/>
    </location>
</feature>
<keyword evidence="3" id="KW-1185">Reference proteome</keyword>
<feature type="compositionally biased region" description="Basic and acidic residues" evidence="1">
    <location>
        <begin position="419"/>
        <end position="441"/>
    </location>
</feature>
<feature type="compositionally biased region" description="Basic and acidic residues" evidence="1">
    <location>
        <begin position="523"/>
        <end position="539"/>
    </location>
</feature>
<feature type="compositionally biased region" description="Polar residues" evidence="1">
    <location>
        <begin position="389"/>
        <end position="401"/>
    </location>
</feature>
<feature type="compositionally biased region" description="Low complexity" evidence="1">
    <location>
        <begin position="270"/>
        <end position="282"/>
    </location>
</feature>
<proteinExistence type="predicted"/>
<evidence type="ECO:0000313" key="2">
    <source>
        <dbReference type="EMBL" id="CAG8548301.1"/>
    </source>
</evidence>
<dbReference type="OrthoDB" id="10597851at2759"/>
<feature type="compositionally biased region" description="Basic and acidic residues" evidence="1">
    <location>
        <begin position="308"/>
        <end position="319"/>
    </location>
</feature>
<feature type="compositionally biased region" description="Basic and acidic residues" evidence="1">
    <location>
        <begin position="360"/>
        <end position="371"/>
    </location>
</feature>